<organism evidence="1 2">
    <name type="scientific">Testicularia cyperi</name>
    <dbReference type="NCBI Taxonomy" id="1882483"/>
    <lineage>
        <taxon>Eukaryota</taxon>
        <taxon>Fungi</taxon>
        <taxon>Dikarya</taxon>
        <taxon>Basidiomycota</taxon>
        <taxon>Ustilaginomycotina</taxon>
        <taxon>Ustilaginomycetes</taxon>
        <taxon>Ustilaginales</taxon>
        <taxon>Anthracoideaceae</taxon>
        <taxon>Testicularia</taxon>
    </lineage>
</organism>
<protein>
    <submittedName>
        <fullName evidence="1">Uncharacterized protein</fullName>
    </submittedName>
</protein>
<dbReference type="InParanoid" id="A0A317XTT0"/>
<reference evidence="1 2" key="1">
    <citation type="journal article" date="2018" name="Mol. Biol. Evol.">
        <title>Broad Genomic Sampling Reveals a Smut Pathogenic Ancestry of the Fungal Clade Ustilaginomycotina.</title>
        <authorList>
            <person name="Kijpornyongpan T."/>
            <person name="Mondo S.J."/>
            <person name="Barry K."/>
            <person name="Sandor L."/>
            <person name="Lee J."/>
            <person name="Lipzen A."/>
            <person name="Pangilinan J."/>
            <person name="LaButti K."/>
            <person name="Hainaut M."/>
            <person name="Henrissat B."/>
            <person name="Grigoriev I.V."/>
            <person name="Spatafora J.W."/>
            <person name="Aime M.C."/>
        </authorList>
    </citation>
    <scope>NUCLEOTIDE SEQUENCE [LARGE SCALE GENOMIC DNA]</scope>
    <source>
        <strain evidence="1 2">MCA 3645</strain>
    </source>
</reference>
<dbReference type="AlphaFoldDB" id="A0A317XTT0"/>
<evidence type="ECO:0000313" key="1">
    <source>
        <dbReference type="EMBL" id="PWZ01310.1"/>
    </source>
</evidence>
<keyword evidence="2" id="KW-1185">Reference proteome</keyword>
<dbReference type="Proteomes" id="UP000246740">
    <property type="component" value="Unassembled WGS sequence"/>
</dbReference>
<dbReference type="EMBL" id="KZ819190">
    <property type="protein sequence ID" value="PWZ01310.1"/>
    <property type="molecule type" value="Genomic_DNA"/>
</dbReference>
<accession>A0A317XTT0</accession>
<name>A0A317XTT0_9BASI</name>
<evidence type="ECO:0000313" key="2">
    <source>
        <dbReference type="Proteomes" id="UP000246740"/>
    </source>
</evidence>
<proteinExistence type="predicted"/>
<sequence length="111" mass="12184">MSDAEILRLPTSCQCLMFAALDNRSTTSQPTAVLCSSETCMPSLPHLEVARPHSCELHWSSSWPLSVQGCSVHDSQSTSHFVDHPPKHQRPRTYCTSTVTVLGSGSYQLLP</sequence>
<gene>
    <name evidence="1" type="ORF">BCV70DRAFT_186663</name>
</gene>